<dbReference type="RefSeq" id="WP_082618297.1">
    <property type="nucleotide sequence ID" value="NZ_LRIE01000074.1"/>
</dbReference>
<keyword evidence="16" id="KW-1185">Reference proteome</keyword>
<evidence type="ECO:0000256" key="3">
    <source>
        <dbReference type="ARBA" id="ARBA00019010"/>
    </source>
</evidence>
<evidence type="ECO:0000256" key="10">
    <source>
        <dbReference type="ARBA" id="ARBA00024908"/>
    </source>
</evidence>
<dbReference type="GO" id="GO:0002949">
    <property type="term" value="P:tRNA threonylcarbamoyladenosine modification"/>
    <property type="evidence" value="ECO:0007669"/>
    <property type="project" value="InterPro"/>
</dbReference>
<comment type="function">
    <text evidence="10">Required for the formation of a threonylcarbamoyl group on adenosine at position 37 (t(6)A37) in tRNAs that read codons beginning with adenine. Is involved in the transfer of the threonylcarbamoyl moiety of threonylcarbamoyl-AMP (TC-AMP) to the N6 group of A37, together with TsaD and TsaB. TsaE seems to play an indirect role in the t(6)A biosynthesis pathway, possibly in regulating the core enzymatic function of TsaD.</text>
</comment>
<evidence type="ECO:0000313" key="14">
    <source>
        <dbReference type="EMBL" id="OCI32456.1"/>
    </source>
</evidence>
<name>A0A163RDC7_9CELL</name>
<dbReference type="GO" id="GO:0046872">
    <property type="term" value="F:metal ion binding"/>
    <property type="evidence" value="ECO:0007669"/>
    <property type="project" value="UniProtKB-KW"/>
</dbReference>
<dbReference type="EMBL" id="LRIE01000074">
    <property type="protein sequence ID" value="KZM35091.1"/>
    <property type="molecule type" value="Genomic_DNA"/>
</dbReference>
<reference evidence="13 15" key="1">
    <citation type="submission" date="2016-01" db="EMBL/GenBank/DDBJ databases">
        <title>Genome sequence of Oerskovia enterophila VJag, an agar and cellulose degrading bacterium.</title>
        <authorList>
            <person name="Poehlein A."/>
            <person name="Jag V."/>
            <person name="Bengelsdorf F."/>
            <person name="Duerre P."/>
            <person name="Daniel R."/>
        </authorList>
    </citation>
    <scope>NUCLEOTIDE SEQUENCE [LARGE SCALE GENOMIC DNA]</scope>
    <source>
        <strain evidence="13 15">VJag</strain>
    </source>
</reference>
<gene>
    <name evidence="13" type="primary">tsaE</name>
    <name evidence="14" type="ORF">OERS_08580</name>
    <name evidence="13" type="ORF">OJAG_22550</name>
</gene>
<dbReference type="Proteomes" id="UP000093412">
    <property type="component" value="Unassembled WGS sequence"/>
</dbReference>
<evidence type="ECO:0000256" key="6">
    <source>
        <dbReference type="ARBA" id="ARBA00022723"/>
    </source>
</evidence>
<evidence type="ECO:0000256" key="8">
    <source>
        <dbReference type="ARBA" id="ARBA00022840"/>
    </source>
</evidence>
<keyword evidence="5" id="KW-0819">tRNA processing</keyword>
<proteinExistence type="inferred from homology"/>
<organism evidence="13 15">
    <name type="scientific">Oerskovia enterophila</name>
    <dbReference type="NCBI Taxonomy" id="43678"/>
    <lineage>
        <taxon>Bacteria</taxon>
        <taxon>Bacillati</taxon>
        <taxon>Actinomycetota</taxon>
        <taxon>Actinomycetes</taxon>
        <taxon>Micrococcales</taxon>
        <taxon>Cellulomonadaceae</taxon>
        <taxon>Oerskovia</taxon>
    </lineage>
</organism>
<dbReference type="PANTHER" id="PTHR33540">
    <property type="entry name" value="TRNA THREONYLCARBAMOYLADENOSINE BIOSYNTHESIS PROTEIN TSAE"/>
    <property type="match status" value="1"/>
</dbReference>
<sequence>MTDLTIDLPDADATRAFGLALARELRAGDLVMLTGDLGAGKTTLTQGIGTGLGVRGQVASPTFIIARVHPPLADGPYLVHVDAYRLGSLDEVEALDLDASLDESVTVVEWGQDLVESLAEDRLEITIERPRGGLGVSVAGGEPDDGLDAPEAGVRHVTVRAVGDRWADFERAAAALRAAVVEAVEASGDPDTPLGTSTGRPDAQALAADPSAEK</sequence>
<dbReference type="AlphaFoldDB" id="A0A163RDC7"/>
<comment type="similarity">
    <text evidence="2">Belongs to the TsaE family.</text>
</comment>
<comment type="subcellular location">
    <subcellularLocation>
        <location evidence="1">Cytoplasm</location>
    </subcellularLocation>
</comment>
<evidence type="ECO:0000256" key="11">
    <source>
        <dbReference type="ARBA" id="ARBA00032441"/>
    </source>
</evidence>
<dbReference type="PANTHER" id="PTHR33540:SF2">
    <property type="entry name" value="TRNA THREONYLCARBAMOYLADENOSINE BIOSYNTHESIS PROTEIN TSAE"/>
    <property type="match status" value="1"/>
</dbReference>
<comment type="caution">
    <text evidence="13">The sequence shown here is derived from an EMBL/GenBank/DDBJ whole genome shotgun (WGS) entry which is preliminary data.</text>
</comment>
<evidence type="ECO:0000256" key="5">
    <source>
        <dbReference type="ARBA" id="ARBA00022694"/>
    </source>
</evidence>
<keyword evidence="9" id="KW-0460">Magnesium</keyword>
<accession>A0A163RDC7</accession>
<dbReference type="GO" id="GO:0005524">
    <property type="term" value="F:ATP binding"/>
    <property type="evidence" value="ECO:0007669"/>
    <property type="project" value="UniProtKB-KW"/>
</dbReference>
<dbReference type="NCBIfam" id="TIGR00150">
    <property type="entry name" value="T6A_YjeE"/>
    <property type="match status" value="1"/>
</dbReference>
<dbReference type="GO" id="GO:0005737">
    <property type="term" value="C:cytoplasm"/>
    <property type="evidence" value="ECO:0007669"/>
    <property type="project" value="UniProtKB-SubCell"/>
</dbReference>
<evidence type="ECO:0000256" key="1">
    <source>
        <dbReference type="ARBA" id="ARBA00004496"/>
    </source>
</evidence>
<dbReference type="Gene3D" id="3.40.50.300">
    <property type="entry name" value="P-loop containing nucleotide triphosphate hydrolases"/>
    <property type="match status" value="1"/>
</dbReference>
<keyword evidence="6" id="KW-0479">Metal-binding</keyword>
<protein>
    <recommendedName>
        <fullName evidence="3">tRNA threonylcarbamoyladenosine biosynthesis protein TsaE</fullName>
    </recommendedName>
    <alternativeName>
        <fullName evidence="11">t(6)A37 threonylcarbamoyladenosine biosynthesis protein TsaE</fullName>
    </alternativeName>
</protein>
<dbReference type="Pfam" id="PF02367">
    <property type="entry name" value="TsaE"/>
    <property type="match status" value="1"/>
</dbReference>
<evidence type="ECO:0000256" key="4">
    <source>
        <dbReference type="ARBA" id="ARBA00022490"/>
    </source>
</evidence>
<evidence type="ECO:0000256" key="9">
    <source>
        <dbReference type="ARBA" id="ARBA00022842"/>
    </source>
</evidence>
<dbReference type="STRING" id="43678.OJAG_22550"/>
<keyword evidence="8" id="KW-0067">ATP-binding</keyword>
<evidence type="ECO:0000313" key="15">
    <source>
        <dbReference type="Proteomes" id="UP000076447"/>
    </source>
</evidence>
<evidence type="ECO:0000256" key="7">
    <source>
        <dbReference type="ARBA" id="ARBA00022741"/>
    </source>
</evidence>
<feature type="region of interest" description="Disordered" evidence="12">
    <location>
        <begin position="184"/>
        <end position="214"/>
    </location>
</feature>
<evidence type="ECO:0000313" key="13">
    <source>
        <dbReference type="EMBL" id="KZM35091.1"/>
    </source>
</evidence>
<evidence type="ECO:0000256" key="12">
    <source>
        <dbReference type="SAM" id="MobiDB-lite"/>
    </source>
</evidence>
<dbReference type="SUPFAM" id="SSF52540">
    <property type="entry name" value="P-loop containing nucleoside triphosphate hydrolases"/>
    <property type="match status" value="1"/>
</dbReference>
<evidence type="ECO:0000313" key="16">
    <source>
        <dbReference type="Proteomes" id="UP000093412"/>
    </source>
</evidence>
<dbReference type="EMBL" id="MAQA01000006">
    <property type="protein sequence ID" value="OCI32456.1"/>
    <property type="molecule type" value="Genomic_DNA"/>
</dbReference>
<dbReference type="Proteomes" id="UP000076447">
    <property type="component" value="Unassembled WGS sequence"/>
</dbReference>
<keyword evidence="4" id="KW-0963">Cytoplasm</keyword>
<reference evidence="14 16" key="2">
    <citation type="submission" date="2016-06" db="EMBL/GenBank/DDBJ databases">
        <title>Genome sequence of Oerskovia enterophila DSM 43852.</title>
        <authorList>
            <person name="Poehlein A."/>
            <person name="Jag V."/>
            <person name="Bengelsdorf F.R."/>
            <person name="Daniel R."/>
            <person name="Duerre P."/>
        </authorList>
    </citation>
    <scope>NUCLEOTIDE SEQUENCE [LARGE SCALE GENOMIC DNA]</scope>
    <source>
        <strain evidence="14 16">DSM 43852</strain>
    </source>
</reference>
<dbReference type="PATRIC" id="fig|43678.3.peg.2355"/>
<evidence type="ECO:0000256" key="2">
    <source>
        <dbReference type="ARBA" id="ARBA00007599"/>
    </source>
</evidence>
<dbReference type="OrthoDB" id="9800307at2"/>
<dbReference type="InterPro" id="IPR027417">
    <property type="entry name" value="P-loop_NTPase"/>
</dbReference>
<keyword evidence="7" id="KW-0547">Nucleotide-binding</keyword>
<dbReference type="InterPro" id="IPR003442">
    <property type="entry name" value="T6A_TsaE"/>
</dbReference>